<evidence type="ECO:0000259" key="1">
    <source>
        <dbReference type="Pfam" id="PF00561"/>
    </source>
</evidence>
<gene>
    <name evidence="2" type="ORF">NOCA230072</name>
</gene>
<dbReference type="SUPFAM" id="SSF53474">
    <property type="entry name" value="alpha/beta-Hydrolases"/>
    <property type="match status" value="1"/>
</dbReference>
<evidence type="ECO:0000313" key="2">
    <source>
        <dbReference type="EMBL" id="CUR55740.1"/>
    </source>
</evidence>
<dbReference type="PRINTS" id="PR00111">
    <property type="entry name" value="ABHYDROLASE"/>
</dbReference>
<protein>
    <recommendedName>
        <fullName evidence="1">AB hydrolase-1 domain-containing protein</fullName>
    </recommendedName>
</protein>
<proteinExistence type="predicted"/>
<accession>A0A2P2C149</accession>
<sequence>MDESLTFAGFDSRVLERDGVELFVRVGGTGSPVVLLHGYPETHVMWHAVAGDLVRDHQVVLMDLRGYGASGAPVSDAGDLVYSKREMALDVAHVMSELGHERFAVVGHDRGARVAHRLGLDHPHRVDSLAVLDIVPTLHMFENVDREMAQSYFHWFFLTQPGGLPERLIRGDPATWLASRFAGRNAGGRQIPEEALRAYLVAFERPGVVEATCADYRAAATVDLEHDRADRGSRLQMPVLAMWGSASYVGRNFDVPLVWSRFADTVSGQAVTADHYLPEENPADTIHGLRQFWAGLR</sequence>
<name>A0A2P2C149_9ZZZZ</name>
<dbReference type="Pfam" id="PF00561">
    <property type="entry name" value="Abhydrolase_1"/>
    <property type="match status" value="1"/>
</dbReference>
<dbReference type="InterPro" id="IPR029058">
    <property type="entry name" value="AB_hydrolase_fold"/>
</dbReference>
<dbReference type="AlphaFoldDB" id="A0A2P2C149"/>
<feature type="domain" description="AB hydrolase-1" evidence="1">
    <location>
        <begin position="32"/>
        <end position="245"/>
    </location>
</feature>
<organism evidence="2">
    <name type="scientific">metagenome</name>
    <dbReference type="NCBI Taxonomy" id="256318"/>
    <lineage>
        <taxon>unclassified sequences</taxon>
        <taxon>metagenomes</taxon>
    </lineage>
</organism>
<reference evidence="2" key="1">
    <citation type="submission" date="2015-08" db="EMBL/GenBank/DDBJ databases">
        <authorList>
            <person name="Babu N.S."/>
            <person name="Beckwith C.J."/>
            <person name="Beseler K.G."/>
            <person name="Brison A."/>
            <person name="Carone J.V."/>
            <person name="Caskin T.P."/>
            <person name="Diamond M."/>
            <person name="Durham M.E."/>
            <person name="Foxe J.M."/>
            <person name="Go M."/>
            <person name="Henderson B.A."/>
            <person name="Jones I.B."/>
            <person name="McGettigan J.A."/>
            <person name="Micheletti S.J."/>
            <person name="Nasrallah M.E."/>
            <person name="Ortiz D."/>
            <person name="Piller C.R."/>
            <person name="Privatt S.R."/>
            <person name="Schneider S.L."/>
            <person name="Sharp S."/>
            <person name="Smith T.C."/>
            <person name="Stanton J.D."/>
            <person name="Ullery H.E."/>
            <person name="Wilson R.J."/>
            <person name="Serrano M.G."/>
            <person name="Buck G."/>
            <person name="Lee V."/>
            <person name="Wang Y."/>
            <person name="Carvalho R."/>
            <person name="Voegtly L."/>
            <person name="Shi R."/>
            <person name="Duckworth R."/>
            <person name="Johnson A."/>
            <person name="Loviza R."/>
            <person name="Walstead R."/>
            <person name="Shah Z."/>
            <person name="Kiflezghi M."/>
            <person name="Wade K."/>
            <person name="Ball S.L."/>
            <person name="Bradley K.W."/>
            <person name="Asai D.J."/>
            <person name="Bowman C.A."/>
            <person name="Russell D.A."/>
            <person name="Pope W.H."/>
            <person name="Jacobs-Sera D."/>
            <person name="Hendrix R.W."/>
            <person name="Hatfull G.F."/>
        </authorList>
    </citation>
    <scope>NUCLEOTIDE SEQUENCE</scope>
</reference>
<dbReference type="Gene3D" id="3.40.50.1820">
    <property type="entry name" value="alpha/beta hydrolase"/>
    <property type="match status" value="1"/>
</dbReference>
<dbReference type="EMBL" id="CZKA01000023">
    <property type="protein sequence ID" value="CUR55740.1"/>
    <property type="molecule type" value="Genomic_DNA"/>
</dbReference>
<dbReference type="PANTHER" id="PTHR43329">
    <property type="entry name" value="EPOXIDE HYDROLASE"/>
    <property type="match status" value="1"/>
</dbReference>
<dbReference type="InterPro" id="IPR000073">
    <property type="entry name" value="AB_hydrolase_1"/>
</dbReference>